<dbReference type="KEGG" id="saqt:GJV85_08685"/>
<dbReference type="InterPro" id="IPR002110">
    <property type="entry name" value="Ankyrin_rpt"/>
</dbReference>
<proteinExistence type="predicted"/>
<dbReference type="SUPFAM" id="SSF48403">
    <property type="entry name" value="Ankyrin repeat"/>
    <property type="match status" value="2"/>
</dbReference>
<evidence type="ECO:0000259" key="4">
    <source>
        <dbReference type="Pfam" id="PF13271"/>
    </source>
</evidence>
<evidence type="ECO:0000256" key="2">
    <source>
        <dbReference type="ARBA" id="ARBA00023043"/>
    </source>
</evidence>
<dbReference type="PANTHER" id="PTHR24198:SF165">
    <property type="entry name" value="ANKYRIN REPEAT-CONTAINING PROTEIN-RELATED"/>
    <property type="match status" value="1"/>
</dbReference>
<name>A0A975B0V8_9BACT</name>
<dbReference type="PROSITE" id="PS50088">
    <property type="entry name" value="ANK_REPEAT"/>
    <property type="match status" value="6"/>
</dbReference>
<dbReference type="EMBL" id="CP046072">
    <property type="protein sequence ID" value="QSZ42184.1"/>
    <property type="molecule type" value="Genomic_DNA"/>
</dbReference>
<evidence type="ECO:0000313" key="5">
    <source>
        <dbReference type="EMBL" id="QSZ42184.1"/>
    </source>
</evidence>
<keyword evidence="1" id="KW-0677">Repeat</keyword>
<organism evidence="5 6">
    <name type="scientific">Sulfurimonas aquatica</name>
    <dbReference type="NCBI Taxonomy" id="2672570"/>
    <lineage>
        <taxon>Bacteria</taxon>
        <taxon>Pseudomonadati</taxon>
        <taxon>Campylobacterota</taxon>
        <taxon>Epsilonproteobacteria</taxon>
        <taxon>Campylobacterales</taxon>
        <taxon>Sulfurimonadaceae</taxon>
        <taxon>Sulfurimonas</taxon>
    </lineage>
</organism>
<sequence>MNKSKTFRLFISSTFSDFQEERHILHETVFPVLNKHCLDNGYQFQPIDLRWGVNNEAQLDQKALDICLHEVKECKAFPHPNFLIMQGDRYGWIPLPYAIAKEEYESIITYIESNQDSVELNYRSYKVYADVSTPTSFHEEQKESRKISELQLLTQWYSFDANQIVDSKKESSIGAYILTKRVGEYTIYENWEAEEIALREILQKAVTTLKILNKDEKYFLSATEHEVREGICSYKEGERLVSELCQNQQIVDKKHVYAFIRTISNFDDSSKSYVDENHLNSDTFKDALRRSIDDENIIELKTTYCKNDTLDQNYLATFSKDITEHFLNAIKEQIGQAEMPEFERIKHEQNYYFQNRYKFFMARKHELDFLEKIHSHTEKNSTPFILYGKKGVGKSSILYNFYSNTQNIIIASIESSPLLANLSYLEKFVMYELDCLNENDNKTVIIDGLNYVDGFQEVFLLVDNINTKYNNIRFIISTNSFVQYKQLITIKPWADIFVDNISLEEQFDPVQYINLTLSSENRVLQREQADALVSQVDFQNLTIFNSLIFLHRTTPFDHVLQTDRFFTTLEEVHSYYDEHYLKYFSQELIANFIGYISSSNNGLSELELNTLLRKNKEVYLSIKNEFHELADEQIPSSVWTMLLNAVSPFVSKTENNGLIIYFIKDEQFKRYIFDYYRLDAVSLNGDIANLFSSSKTQRGYLVYLYALLGSKQYEKLFLFFTDNILKSIDQFEMMEVYVSIFESLNSEGLFSKYNKKYGELKSELEKINKVSFMSFSLIVAARLDAVNYIKYFSESSESLTKVHWFNADILTHAVVCASMKVIQYIGESIETFNVTNMANTYPIVHATHLNQTSVVEYLIDAGAKVNMNNPKNWSPLILAAENGNTILVKRFLEEGIDVNIINNGYTPLLKAAQNQNKSAAYETCKILLENGADVNAVEKDHDSVEEIESKKLAINDIDEFSLIKSILIEEDDSDYDLANIESMHSSSLSYAVLFENVELVKILLEYGADVNHQNKLGDTPLKYLCNNDNVKILKMLLDKGADLFEIDKNDKDTIFYYFRNNNEKIINYLFDRGDIPLSININEKDKYLDIALAYDNLAYFHRLHAEEVVLNERNIQGRNLLFVAIDHKAVRCLDFLITEVGLDVNDQDKASQTILTHITSNPGLNATQEAAAYKVISKALNLGANPNIQGQNGYTALFWALSKDLYDVCTLLVEHEANPDLPVASGTTPFVYAAAKNELKFLELLLPKVKNINMRSKGGMTALIMAAKLDHKLIMQGQSNYSKVKYLLENGADKTIYSDAGMLASDYTFEPEVEVLLLSYGTDEIFLPKIGVFNILEDMTSDEIFKLVNIPYNRKIIDEEFSTVQKEIRELILDNQITESIQASLYVIRLLPNKFIENEEMYTQMAGYLRELITYNTKIEKILEYQKLENSSIQNYVKYYLLVSEIYPNNRDLWWDSYITFFINFSYFLDSNQYKESRIFAKKAIDIVNTISNGLKSNKDLHRINQIKNHFSNLATVISNSTYHTNSIINNEFVLSEDRLMLFIRENVIETEMNEQFEYTAMESYEFRDIFQKLLAYSSDQIETASKYDYKQKKILHNFFMNFCNSIIAHINENDYAQAIAGLEHLKTKLPDSFLFENKILQKSFNQLEEHLGNKVEFDEDEIPF</sequence>
<feature type="repeat" description="ANK" evidence="3">
    <location>
        <begin position="983"/>
        <end position="1015"/>
    </location>
</feature>
<dbReference type="RefSeq" id="WP_207561000.1">
    <property type="nucleotide sequence ID" value="NZ_CP046072.1"/>
</dbReference>
<evidence type="ECO:0000256" key="3">
    <source>
        <dbReference type="PROSITE-ProRule" id="PRU00023"/>
    </source>
</evidence>
<evidence type="ECO:0000256" key="1">
    <source>
        <dbReference type="ARBA" id="ARBA00022737"/>
    </source>
</evidence>
<dbReference type="PROSITE" id="PS50297">
    <property type="entry name" value="ANK_REP_REGION"/>
    <property type="match status" value="4"/>
</dbReference>
<accession>A0A975B0V8</accession>
<dbReference type="InterPro" id="IPR036770">
    <property type="entry name" value="Ankyrin_rpt-contain_sf"/>
</dbReference>
<dbReference type="PANTHER" id="PTHR24198">
    <property type="entry name" value="ANKYRIN REPEAT AND PROTEIN KINASE DOMAIN-CONTAINING PROTEIN"/>
    <property type="match status" value="1"/>
</dbReference>
<reference evidence="5" key="2">
    <citation type="submission" date="2021-04" db="EMBL/GenBank/DDBJ databases">
        <title>Isolation and characterization of a novel species of the genus Sulfurimonas.</title>
        <authorList>
            <person name="Fukui M."/>
        </authorList>
    </citation>
    <scope>NUCLEOTIDE SEQUENCE</scope>
    <source>
        <strain evidence="5">H1576</strain>
    </source>
</reference>
<keyword evidence="2 3" id="KW-0040">ANK repeat</keyword>
<feature type="repeat" description="ANK" evidence="3">
    <location>
        <begin position="1016"/>
        <end position="1048"/>
    </location>
</feature>
<gene>
    <name evidence="5" type="ORF">GJV85_08685</name>
</gene>
<dbReference type="Proteomes" id="UP000671852">
    <property type="component" value="Chromosome"/>
</dbReference>
<feature type="repeat" description="ANK" evidence="3">
    <location>
        <begin position="871"/>
        <end position="903"/>
    </location>
</feature>
<protein>
    <submittedName>
        <fullName evidence="5">DUF4062 domain-containing protein</fullName>
    </submittedName>
</protein>
<dbReference type="SMART" id="SM00248">
    <property type="entry name" value="ANK"/>
    <property type="match status" value="10"/>
</dbReference>
<reference evidence="5" key="1">
    <citation type="submission" date="2019-11" db="EMBL/GenBank/DDBJ databases">
        <authorList>
            <person name="Kojima H."/>
        </authorList>
    </citation>
    <scope>NUCLEOTIDE SEQUENCE</scope>
    <source>
        <strain evidence="5">H1576</strain>
    </source>
</reference>
<feature type="repeat" description="ANK" evidence="3">
    <location>
        <begin position="838"/>
        <end position="870"/>
    </location>
</feature>
<keyword evidence="6" id="KW-1185">Reference proteome</keyword>
<dbReference type="SUPFAM" id="SSF52540">
    <property type="entry name" value="P-loop containing nucleoside triphosphate hydrolases"/>
    <property type="match status" value="1"/>
</dbReference>
<dbReference type="Pfam" id="PF12796">
    <property type="entry name" value="Ank_2"/>
    <property type="match status" value="3"/>
</dbReference>
<dbReference type="Pfam" id="PF13271">
    <property type="entry name" value="DUF4062"/>
    <property type="match status" value="1"/>
</dbReference>
<feature type="repeat" description="ANK" evidence="3">
    <location>
        <begin position="1225"/>
        <end position="1257"/>
    </location>
</feature>
<dbReference type="Gene3D" id="1.25.40.20">
    <property type="entry name" value="Ankyrin repeat-containing domain"/>
    <property type="match status" value="3"/>
</dbReference>
<feature type="repeat" description="ANK" evidence="3">
    <location>
        <begin position="903"/>
        <end position="939"/>
    </location>
</feature>
<feature type="domain" description="DUF4062" evidence="4">
    <location>
        <begin position="8"/>
        <end position="105"/>
    </location>
</feature>
<dbReference type="InterPro" id="IPR025139">
    <property type="entry name" value="DUF4062"/>
</dbReference>
<dbReference type="InterPro" id="IPR027417">
    <property type="entry name" value="P-loop_NTPase"/>
</dbReference>
<evidence type="ECO:0000313" key="6">
    <source>
        <dbReference type="Proteomes" id="UP000671852"/>
    </source>
</evidence>